<evidence type="ECO:0000256" key="1">
    <source>
        <dbReference type="SAM" id="Phobius"/>
    </source>
</evidence>
<dbReference type="Proteomes" id="UP000302139">
    <property type="component" value="Unassembled WGS sequence"/>
</dbReference>
<feature type="transmembrane region" description="Helical" evidence="1">
    <location>
        <begin position="70"/>
        <end position="87"/>
    </location>
</feature>
<dbReference type="AlphaFoldDB" id="A0A4D4MA91"/>
<accession>A0A4D4MA91</accession>
<proteinExistence type="predicted"/>
<comment type="caution">
    <text evidence="2">The sequence shown here is derived from an EMBL/GenBank/DDBJ whole genome shotgun (WGS) entry which is preliminary data.</text>
</comment>
<reference evidence="2 3" key="1">
    <citation type="submission" date="2019-04" db="EMBL/GenBank/DDBJ databases">
        <title>Draft genome sequences of Streptomyces avermitilis NBRC 14893.</title>
        <authorList>
            <person name="Komaki H."/>
            <person name="Tamura T."/>
            <person name="Hosoyama A."/>
        </authorList>
    </citation>
    <scope>NUCLEOTIDE SEQUENCE [LARGE SCALE GENOMIC DNA]</scope>
    <source>
        <strain evidence="2 3">NBRC 14893</strain>
    </source>
</reference>
<name>A0A4D4MA91_STRAX</name>
<feature type="transmembrane region" description="Helical" evidence="1">
    <location>
        <begin position="6"/>
        <end position="26"/>
    </location>
</feature>
<sequence>MRAVGIPGWFVWIFLVLFLWQVLGLFPVIHRLREANSALRFKARLDLLEVVGSLLLFGGSLLSFMVGESWFWLGLAGFLLLAAVYAVKGVHWLRARRHPTA</sequence>
<organism evidence="2 3">
    <name type="scientific">Streptomyces avermitilis</name>
    <dbReference type="NCBI Taxonomy" id="33903"/>
    <lineage>
        <taxon>Bacteria</taxon>
        <taxon>Bacillati</taxon>
        <taxon>Actinomycetota</taxon>
        <taxon>Actinomycetes</taxon>
        <taxon>Kitasatosporales</taxon>
        <taxon>Streptomycetaceae</taxon>
        <taxon>Streptomyces</taxon>
    </lineage>
</organism>
<keyword evidence="1" id="KW-0472">Membrane</keyword>
<keyword evidence="1" id="KW-0812">Transmembrane</keyword>
<protein>
    <submittedName>
        <fullName evidence="2">Uncharacterized protein</fullName>
    </submittedName>
</protein>
<gene>
    <name evidence="2" type="ORF">SAV14893_081660</name>
</gene>
<keyword evidence="1" id="KW-1133">Transmembrane helix</keyword>
<evidence type="ECO:0000313" key="3">
    <source>
        <dbReference type="Proteomes" id="UP000302139"/>
    </source>
</evidence>
<evidence type="ECO:0000313" key="2">
    <source>
        <dbReference type="EMBL" id="GDY68773.1"/>
    </source>
</evidence>
<dbReference type="EMBL" id="BJHX01000001">
    <property type="protein sequence ID" value="GDY68773.1"/>
    <property type="molecule type" value="Genomic_DNA"/>
</dbReference>
<feature type="transmembrane region" description="Helical" evidence="1">
    <location>
        <begin position="47"/>
        <end position="64"/>
    </location>
</feature>